<evidence type="ECO:0000313" key="12">
    <source>
        <dbReference type="EMBL" id="SNU35589.1"/>
    </source>
</evidence>
<feature type="transmembrane region" description="Helical" evidence="10">
    <location>
        <begin position="229"/>
        <end position="248"/>
    </location>
</feature>
<evidence type="ECO:0000256" key="2">
    <source>
        <dbReference type="ARBA" id="ARBA00012282"/>
    </source>
</evidence>
<proteinExistence type="predicted"/>
<protein>
    <recommendedName>
        <fullName evidence="2">cyclic-guanylate-specific phosphodiesterase</fullName>
        <ecNumber evidence="2">3.1.4.52</ecNumber>
    </recommendedName>
</protein>
<sequence length="512" mass="58397">MNDSLSRHRLWIFLFLIVVLSFGTGLCYWQMQKKVDNDIHARLQQAIASLDVTVSHAEQAANMAEPFYGKSCNENVLTELRTLVATIPDVRTVNLGKDNEIYCTSVYGGRKFQFDRRQYTHGALRLLSGSEITPLHPLMVYSEQDDRGNTILVGVDGYYLYNILNVLDGDAHLYLQVGDRVMTHKGEVTTTPGIRVPVRMESEQFHYSVIADRHYASGPGAFIRYEQHTLIAIILASLLLTFLFRNYLRYRNTIEYQLRQAIELKQLKPYIQPIIGSDTGQIVGGEVLVRWEHPKQGFIAPDKFISVAEQTGLIKEVTAICFAEVSRQLRRQQSVIPAGLFICFNTSSVNFQDDEIVTLCQTFTQQMKAAKVRLVLEITERESIANTLQTSAVTDQLRRIGVQFSLDDFGTGYANYSYIQQFNPEIIKIDKVFTFNIVTNNASALVVMNMVNLAKKFHCQIIAEGVEDKEQLEMLKNMGITLYQGYYFSKPVPVDEFIEMLPRTFLQRREGE</sequence>
<dbReference type="Pfam" id="PF00563">
    <property type="entry name" value="EAL"/>
    <property type="match status" value="1"/>
</dbReference>
<dbReference type="EMBL" id="FZTC01000019">
    <property type="protein sequence ID" value="SNU35589.1"/>
    <property type="molecule type" value="Genomic_DNA"/>
</dbReference>
<gene>
    <name evidence="12" type="ORF">KOSB73_260313</name>
</gene>
<dbReference type="RefSeq" id="WP_098140689.1">
    <property type="nucleotide sequence ID" value="NZ_CBCSJA010000001.1"/>
</dbReference>
<accession>A0A285B3P6</accession>
<keyword evidence="4" id="KW-0973">c-di-GMP</keyword>
<dbReference type="InterPro" id="IPR035919">
    <property type="entry name" value="EAL_sf"/>
</dbReference>
<organism evidence="12 13">
    <name type="scientific">Klebsiella grimontii</name>
    <dbReference type="NCBI Taxonomy" id="2058152"/>
    <lineage>
        <taxon>Bacteria</taxon>
        <taxon>Pseudomonadati</taxon>
        <taxon>Pseudomonadota</taxon>
        <taxon>Gammaproteobacteria</taxon>
        <taxon>Enterobacterales</taxon>
        <taxon>Enterobacteriaceae</taxon>
        <taxon>Klebsiella/Raoultella group</taxon>
        <taxon>Klebsiella</taxon>
    </lineage>
</organism>
<evidence type="ECO:0000313" key="13">
    <source>
        <dbReference type="Proteomes" id="UP000220639"/>
    </source>
</evidence>
<dbReference type="PANTHER" id="PTHR33121">
    <property type="entry name" value="CYCLIC DI-GMP PHOSPHODIESTERASE PDEF"/>
    <property type="match status" value="1"/>
</dbReference>
<dbReference type="Proteomes" id="UP000220639">
    <property type="component" value="Unassembled WGS sequence"/>
</dbReference>
<evidence type="ECO:0000256" key="7">
    <source>
        <dbReference type="ARBA" id="ARBA00022989"/>
    </source>
</evidence>
<dbReference type="GO" id="GO:0005886">
    <property type="term" value="C:plasma membrane"/>
    <property type="evidence" value="ECO:0007669"/>
    <property type="project" value="UniProtKB-SubCell"/>
</dbReference>
<keyword evidence="7 10" id="KW-1133">Transmembrane helix</keyword>
<evidence type="ECO:0000259" key="11">
    <source>
        <dbReference type="PROSITE" id="PS50883"/>
    </source>
</evidence>
<keyword evidence="6" id="KW-0378">Hydrolase</keyword>
<dbReference type="InterPro" id="IPR050706">
    <property type="entry name" value="Cyclic-di-GMP_PDE-like"/>
</dbReference>
<dbReference type="Pfam" id="PF12792">
    <property type="entry name" value="CSS-motif"/>
    <property type="match status" value="1"/>
</dbReference>
<dbReference type="PROSITE" id="PS50883">
    <property type="entry name" value="EAL"/>
    <property type="match status" value="1"/>
</dbReference>
<keyword evidence="3" id="KW-1003">Cell membrane</keyword>
<keyword evidence="8 10" id="KW-0472">Membrane</keyword>
<dbReference type="Gene3D" id="3.20.20.450">
    <property type="entry name" value="EAL domain"/>
    <property type="match status" value="1"/>
</dbReference>
<dbReference type="PANTHER" id="PTHR33121:SF79">
    <property type="entry name" value="CYCLIC DI-GMP PHOSPHODIESTERASE PDED-RELATED"/>
    <property type="match status" value="1"/>
</dbReference>
<comment type="subcellular location">
    <subcellularLocation>
        <location evidence="1">Cell membrane</location>
        <topology evidence="1">Multi-pass membrane protein</topology>
    </subcellularLocation>
</comment>
<evidence type="ECO:0000256" key="4">
    <source>
        <dbReference type="ARBA" id="ARBA00022636"/>
    </source>
</evidence>
<reference evidence="13" key="1">
    <citation type="submission" date="2017-08" db="EMBL/GenBank/DDBJ databases">
        <authorList>
            <person name="Brisse S."/>
        </authorList>
    </citation>
    <scope>NUCLEOTIDE SEQUENCE [LARGE SCALE GENOMIC DNA]</scope>
    <source>
        <strain evidence="13">06D021</strain>
    </source>
</reference>
<feature type="domain" description="EAL" evidence="11">
    <location>
        <begin position="251"/>
        <end position="505"/>
    </location>
</feature>
<dbReference type="CDD" id="cd01948">
    <property type="entry name" value="EAL"/>
    <property type="match status" value="1"/>
</dbReference>
<dbReference type="SUPFAM" id="SSF141868">
    <property type="entry name" value="EAL domain-like"/>
    <property type="match status" value="1"/>
</dbReference>
<evidence type="ECO:0000256" key="5">
    <source>
        <dbReference type="ARBA" id="ARBA00022692"/>
    </source>
</evidence>
<dbReference type="SMART" id="SM00052">
    <property type="entry name" value="EAL"/>
    <property type="match status" value="1"/>
</dbReference>
<evidence type="ECO:0000256" key="9">
    <source>
        <dbReference type="ARBA" id="ARBA00034290"/>
    </source>
</evidence>
<evidence type="ECO:0000256" key="1">
    <source>
        <dbReference type="ARBA" id="ARBA00004651"/>
    </source>
</evidence>
<comment type="catalytic activity">
    <reaction evidence="9">
        <text>3',3'-c-di-GMP + H2O = 5'-phosphoguanylyl(3'-&gt;5')guanosine + H(+)</text>
        <dbReference type="Rhea" id="RHEA:24902"/>
        <dbReference type="ChEBI" id="CHEBI:15377"/>
        <dbReference type="ChEBI" id="CHEBI:15378"/>
        <dbReference type="ChEBI" id="CHEBI:58754"/>
        <dbReference type="ChEBI" id="CHEBI:58805"/>
        <dbReference type="EC" id="3.1.4.52"/>
    </reaction>
</comment>
<evidence type="ECO:0000256" key="10">
    <source>
        <dbReference type="SAM" id="Phobius"/>
    </source>
</evidence>
<dbReference type="InterPro" id="IPR024744">
    <property type="entry name" value="CSS-motif_dom"/>
</dbReference>
<name>A0A285B3P6_9ENTR</name>
<dbReference type="InterPro" id="IPR001633">
    <property type="entry name" value="EAL_dom"/>
</dbReference>
<evidence type="ECO:0000256" key="6">
    <source>
        <dbReference type="ARBA" id="ARBA00022801"/>
    </source>
</evidence>
<keyword evidence="5 10" id="KW-0812">Transmembrane</keyword>
<evidence type="ECO:0000256" key="3">
    <source>
        <dbReference type="ARBA" id="ARBA00022475"/>
    </source>
</evidence>
<dbReference type="EC" id="3.1.4.52" evidence="2"/>
<evidence type="ECO:0000256" key="8">
    <source>
        <dbReference type="ARBA" id="ARBA00023136"/>
    </source>
</evidence>
<dbReference type="AlphaFoldDB" id="A0A285B3P6"/>
<dbReference type="GO" id="GO:0071111">
    <property type="term" value="F:cyclic-guanylate-specific phosphodiesterase activity"/>
    <property type="evidence" value="ECO:0007669"/>
    <property type="project" value="UniProtKB-EC"/>
</dbReference>
<feature type="transmembrane region" description="Helical" evidence="10">
    <location>
        <begin position="12"/>
        <end position="31"/>
    </location>
</feature>